<name>A0A239BIC2_9ACTN</name>
<dbReference type="Proteomes" id="UP000198282">
    <property type="component" value="Unassembled WGS sequence"/>
</dbReference>
<keyword evidence="3" id="KW-1185">Reference proteome</keyword>
<dbReference type="OrthoDB" id="3436275at2"/>
<evidence type="ECO:0000313" key="2">
    <source>
        <dbReference type="EMBL" id="SNS07907.1"/>
    </source>
</evidence>
<feature type="region of interest" description="Disordered" evidence="1">
    <location>
        <begin position="1"/>
        <end position="21"/>
    </location>
</feature>
<dbReference type="EMBL" id="FZOD01000003">
    <property type="protein sequence ID" value="SNS07907.1"/>
    <property type="molecule type" value="Genomic_DNA"/>
</dbReference>
<evidence type="ECO:0000256" key="1">
    <source>
        <dbReference type="SAM" id="MobiDB-lite"/>
    </source>
</evidence>
<dbReference type="RefSeq" id="WP_089205948.1">
    <property type="nucleotide sequence ID" value="NZ_FZOD01000003.1"/>
</dbReference>
<protein>
    <submittedName>
        <fullName evidence="2">Uncharacterized protein</fullName>
    </submittedName>
</protein>
<evidence type="ECO:0000313" key="3">
    <source>
        <dbReference type="Proteomes" id="UP000198282"/>
    </source>
</evidence>
<reference evidence="2 3" key="1">
    <citation type="submission" date="2017-06" db="EMBL/GenBank/DDBJ databases">
        <authorList>
            <person name="Kim H.J."/>
            <person name="Triplett B.A."/>
        </authorList>
    </citation>
    <scope>NUCLEOTIDE SEQUENCE [LARGE SCALE GENOMIC DNA]</scope>
    <source>
        <strain evidence="2 3">CGMCC 4.2132</strain>
    </source>
</reference>
<proteinExistence type="predicted"/>
<gene>
    <name evidence="2" type="ORF">SAMN05216276_1003258</name>
</gene>
<accession>A0A239BIC2</accession>
<organism evidence="2 3">
    <name type="scientific">Streptosporangium subroseum</name>
    <dbReference type="NCBI Taxonomy" id="106412"/>
    <lineage>
        <taxon>Bacteria</taxon>
        <taxon>Bacillati</taxon>
        <taxon>Actinomycetota</taxon>
        <taxon>Actinomycetes</taxon>
        <taxon>Streptosporangiales</taxon>
        <taxon>Streptosporangiaceae</taxon>
        <taxon>Streptosporangium</taxon>
    </lineage>
</organism>
<sequence>MIVIGANDRSRKPFDDAEQVSRLQDQVDRALHDLDRRASHHPPVRLPLALGIHQIEALGGARNTTDGRSIESCQRDVEDLFSRAEDLLTFLENDQAALPPPLRSTDRELR</sequence>
<dbReference type="AlphaFoldDB" id="A0A239BIC2"/>